<protein>
    <submittedName>
        <fullName evidence="1">Uncharacterized protein</fullName>
    </submittedName>
</protein>
<evidence type="ECO:0000313" key="2">
    <source>
        <dbReference type="Proteomes" id="UP000000707"/>
    </source>
</evidence>
<accession>G3AWG9</accession>
<proteinExistence type="predicted"/>
<keyword evidence="2" id="KW-1185">Reference proteome</keyword>
<dbReference type="GeneID" id="18246430"/>
<dbReference type="HOGENOM" id="CLU_1467958_0_0_1"/>
<dbReference type="KEGG" id="cten:18246430"/>
<sequence length="184" mass="21744">MADFRISKILDNVPASALRARDDSRDDVLNFIDYSDKFVSQFDKYRYVIHTDSDEFQSLNNHMMGESREPQSLQWFHRAVTRISDQVRLVAQILRRHKIYTIYSLETKFGEFLVVVDVGVDLPVMELTQWISEFQTMKFRNKRSWCDNLDYFHTVKFIVLGEDVGRSCDELINTEDTIDVKDEL</sequence>
<gene>
    <name evidence="1" type="ORF">CANTEDRAFT_112257</name>
</gene>
<dbReference type="AlphaFoldDB" id="G3AWG9"/>
<organism evidence="2">
    <name type="scientific">Candida tenuis (strain ATCC 10573 / BCRC 21748 / CBS 615 / JCM 9827 / NBRC 10315 / NRRL Y-1498 / VKM Y-70)</name>
    <name type="common">Yeast</name>
    <name type="synonym">Yamadazyma tenuis</name>
    <dbReference type="NCBI Taxonomy" id="590646"/>
    <lineage>
        <taxon>Eukaryota</taxon>
        <taxon>Fungi</taxon>
        <taxon>Dikarya</taxon>
        <taxon>Ascomycota</taxon>
        <taxon>Saccharomycotina</taxon>
        <taxon>Pichiomycetes</taxon>
        <taxon>Debaryomycetaceae</taxon>
        <taxon>Yamadazyma</taxon>
    </lineage>
</organism>
<reference evidence="1 2" key="1">
    <citation type="journal article" date="2011" name="Proc. Natl. Acad. Sci. U.S.A.">
        <title>Comparative genomics of xylose-fermenting fungi for enhanced biofuel production.</title>
        <authorList>
            <person name="Wohlbach D.J."/>
            <person name="Kuo A."/>
            <person name="Sato T.K."/>
            <person name="Potts K.M."/>
            <person name="Salamov A.A."/>
            <person name="LaButti K.M."/>
            <person name="Sun H."/>
            <person name="Clum A."/>
            <person name="Pangilinan J.L."/>
            <person name="Lindquist E.A."/>
            <person name="Lucas S."/>
            <person name="Lapidus A."/>
            <person name="Jin M."/>
            <person name="Gunawan C."/>
            <person name="Balan V."/>
            <person name="Dale B.E."/>
            <person name="Jeffries T.W."/>
            <person name="Zinkel R."/>
            <person name="Barry K.W."/>
            <person name="Grigoriev I.V."/>
            <person name="Gasch A.P."/>
        </authorList>
    </citation>
    <scope>NUCLEOTIDE SEQUENCE [LARGE SCALE GENOMIC DNA]</scope>
    <source>
        <strain evidence="2">ATCC 10573 / BCRC 21748 / CBS 615 / JCM 9827 / NBRC 10315 / NRRL Y-1498 / VKM Y-70</strain>
    </source>
</reference>
<dbReference type="RefSeq" id="XP_006683797.1">
    <property type="nucleotide sequence ID" value="XM_006683734.1"/>
</dbReference>
<name>G3AWG9_CANTC</name>
<evidence type="ECO:0000313" key="1">
    <source>
        <dbReference type="EMBL" id="EGV66539.1"/>
    </source>
</evidence>
<dbReference type="EMBL" id="GL996510">
    <property type="protein sequence ID" value="EGV66539.1"/>
    <property type="molecule type" value="Genomic_DNA"/>
</dbReference>
<dbReference type="Proteomes" id="UP000000707">
    <property type="component" value="Unassembled WGS sequence"/>
</dbReference>